<dbReference type="PANTHER" id="PTHR33744:SF1">
    <property type="entry name" value="DNA-BINDING TRANSCRIPTIONAL ACTIVATOR ADER"/>
    <property type="match status" value="1"/>
</dbReference>
<protein>
    <submittedName>
        <fullName evidence="3">Purine catabolism regulatory protein</fullName>
    </submittedName>
</protein>
<gene>
    <name evidence="3" type="ORF">SAMN05661109_00619</name>
</gene>
<dbReference type="PANTHER" id="PTHR33744">
    <property type="entry name" value="CARBOHYDRATE DIACID REGULATOR"/>
    <property type="match status" value="1"/>
</dbReference>
<dbReference type="InterPro" id="IPR042070">
    <property type="entry name" value="PucR_C-HTH_sf"/>
</dbReference>
<feature type="domain" description="PucR C-terminal helix-turn-helix" evidence="2">
    <location>
        <begin position="413"/>
        <end position="466"/>
    </location>
</feature>
<evidence type="ECO:0000313" key="4">
    <source>
        <dbReference type="Proteomes" id="UP000198929"/>
    </source>
</evidence>
<dbReference type="AlphaFoldDB" id="A0A1H9QP17"/>
<dbReference type="Gene3D" id="1.10.10.2840">
    <property type="entry name" value="PucR C-terminal helix-turn-helix domain"/>
    <property type="match status" value="1"/>
</dbReference>
<dbReference type="Proteomes" id="UP000198929">
    <property type="component" value="Unassembled WGS sequence"/>
</dbReference>
<dbReference type="Pfam" id="PF07905">
    <property type="entry name" value="PucR"/>
    <property type="match status" value="1"/>
</dbReference>
<dbReference type="InterPro" id="IPR051448">
    <property type="entry name" value="CdaR-like_regulators"/>
</dbReference>
<keyword evidence="4" id="KW-1185">Reference proteome</keyword>
<evidence type="ECO:0000259" key="2">
    <source>
        <dbReference type="Pfam" id="PF13556"/>
    </source>
</evidence>
<dbReference type="InterPro" id="IPR025736">
    <property type="entry name" value="PucR_C-HTH_dom"/>
</dbReference>
<accession>A0A1H9QP17</accession>
<proteinExistence type="predicted"/>
<dbReference type="Pfam" id="PF13556">
    <property type="entry name" value="HTH_30"/>
    <property type="match status" value="1"/>
</dbReference>
<reference evidence="4" key="1">
    <citation type="submission" date="2016-10" db="EMBL/GenBank/DDBJ databases">
        <authorList>
            <person name="Varghese N."/>
            <person name="Submissions S."/>
        </authorList>
    </citation>
    <scope>NUCLEOTIDE SEQUENCE [LARGE SCALE GENOMIC DNA]</scope>
    <source>
        <strain evidence="4">DSM 20524</strain>
    </source>
</reference>
<dbReference type="InterPro" id="IPR012914">
    <property type="entry name" value="PucR_dom"/>
</dbReference>
<dbReference type="EMBL" id="FOGQ01000002">
    <property type="protein sequence ID" value="SER62157.1"/>
    <property type="molecule type" value="Genomic_DNA"/>
</dbReference>
<evidence type="ECO:0000259" key="1">
    <source>
        <dbReference type="Pfam" id="PF07905"/>
    </source>
</evidence>
<organism evidence="3 4">
    <name type="scientific">Corynebacterium cystitidis DSM 20524</name>
    <dbReference type="NCBI Taxonomy" id="1121357"/>
    <lineage>
        <taxon>Bacteria</taxon>
        <taxon>Bacillati</taxon>
        <taxon>Actinomycetota</taxon>
        <taxon>Actinomycetes</taxon>
        <taxon>Mycobacteriales</taxon>
        <taxon>Corynebacteriaceae</taxon>
        <taxon>Corynebacterium</taxon>
    </lineage>
</organism>
<feature type="domain" description="Purine catabolism PurC-like" evidence="1">
    <location>
        <begin position="39"/>
        <end position="129"/>
    </location>
</feature>
<evidence type="ECO:0000313" key="3">
    <source>
        <dbReference type="EMBL" id="SER62157.1"/>
    </source>
</evidence>
<dbReference type="STRING" id="1121357.SAMN05661109_00619"/>
<name>A0A1H9QP17_9CORY</name>
<sequence length="472" mass="50421">MSYTQYMPPVIDTLLPFEWLFAQSALELRSVVHTTAGFTAIHPTEMMDPSPYILPGSIVLTTGITWTGSPTTIEDYVHRLHNAGTIGIGFGTEVAVDKVPATLISSCRALGLGLFEVPLHVPFVSIQSTAFDERERRRNRSRTRLNKLHSTLAAEAASSGLPGLVAEASSHLNCSIAVADPSGDIVAMEDPHGLHQTLADALLPNTSFAKVSLHLATITTRTAVGNVVAAAAPSSFSTFDRAVLTYAAELCDVLSYKTDSTDGNLAVANVIAPDLALPLALRELESFLNSAHVRVCGIEATSPVALEESLAKMPYPTLRASDTEALVLTPPDAEVVPQRQVRAAISRSCPLSDITPSLAEFILDVARSARAGSVISPQETADSWVTGTSFRDLLTSHVNAQVTQLDEAGLATHLVSFLRHDGNIAAAADELNIHRHTMRSRLTAINTVLGSDIRDPIVKSQWTVAMTALGRL</sequence>